<accession>A0AAV9UAW5</accession>
<evidence type="ECO:0000313" key="3">
    <source>
        <dbReference type="Proteomes" id="UP001375240"/>
    </source>
</evidence>
<protein>
    <submittedName>
        <fullName evidence="2">Uncharacterized protein</fullName>
    </submittedName>
</protein>
<gene>
    <name evidence="2" type="ORF">TWF696_001618</name>
</gene>
<evidence type="ECO:0000256" key="1">
    <source>
        <dbReference type="SAM" id="MobiDB-lite"/>
    </source>
</evidence>
<name>A0AAV9UAW5_9PEZI</name>
<organism evidence="2 3">
    <name type="scientific">Orbilia brochopaga</name>
    <dbReference type="NCBI Taxonomy" id="3140254"/>
    <lineage>
        <taxon>Eukaryota</taxon>
        <taxon>Fungi</taxon>
        <taxon>Dikarya</taxon>
        <taxon>Ascomycota</taxon>
        <taxon>Pezizomycotina</taxon>
        <taxon>Orbiliomycetes</taxon>
        <taxon>Orbiliales</taxon>
        <taxon>Orbiliaceae</taxon>
        <taxon>Orbilia</taxon>
    </lineage>
</organism>
<dbReference type="EMBL" id="JAVHNQ010000010">
    <property type="protein sequence ID" value="KAK6338147.1"/>
    <property type="molecule type" value="Genomic_DNA"/>
</dbReference>
<comment type="caution">
    <text evidence="2">The sequence shown here is derived from an EMBL/GenBank/DDBJ whole genome shotgun (WGS) entry which is preliminary data.</text>
</comment>
<feature type="compositionally biased region" description="Basic and acidic residues" evidence="1">
    <location>
        <begin position="142"/>
        <end position="155"/>
    </location>
</feature>
<feature type="region of interest" description="Disordered" evidence="1">
    <location>
        <begin position="142"/>
        <end position="169"/>
    </location>
</feature>
<dbReference type="AlphaFoldDB" id="A0AAV9UAW5"/>
<dbReference type="Proteomes" id="UP001375240">
    <property type="component" value="Unassembled WGS sequence"/>
</dbReference>
<sequence length="169" mass="18814">MSITVSQKLSPTLACNDQAGIRVLEVQRPSFFFPSLPINFGALRDIESTGIRTWTGPAGLRPRCWLAVAKRALDQDHVSSCMGELLPAAHPNLIRSFGTHSDQISALLDDSESVDNRQGQGHNPLCRTVIRPFIRKIPGRRVEQGKKAARTRDGKQQNSPNRWDNLIHI</sequence>
<reference evidence="2 3" key="1">
    <citation type="submission" date="2019-10" db="EMBL/GenBank/DDBJ databases">
        <authorList>
            <person name="Palmer J.M."/>
        </authorList>
    </citation>
    <scope>NUCLEOTIDE SEQUENCE [LARGE SCALE GENOMIC DNA]</scope>
    <source>
        <strain evidence="2 3">TWF696</strain>
    </source>
</reference>
<keyword evidence="3" id="KW-1185">Reference proteome</keyword>
<proteinExistence type="predicted"/>
<evidence type="ECO:0000313" key="2">
    <source>
        <dbReference type="EMBL" id="KAK6338147.1"/>
    </source>
</evidence>